<protein>
    <submittedName>
        <fullName evidence="2">Uncharacterized protein</fullName>
    </submittedName>
</protein>
<feature type="transmembrane region" description="Helical" evidence="1">
    <location>
        <begin position="36"/>
        <end position="53"/>
    </location>
</feature>
<reference evidence="2 3" key="1">
    <citation type="submission" date="2017-02" db="EMBL/GenBank/DDBJ databases">
        <title>Natronthermophilus aegyptiacus gen. nov.,sp. nov., an aerobic, extremely halophilic alkalithermophilic archaeon isolated from the athalassohaline Wadi An Natrun, Egypt.</title>
        <authorList>
            <person name="Zhao B."/>
        </authorList>
    </citation>
    <scope>NUCLEOTIDE SEQUENCE [LARGE SCALE GENOMIC DNA]</scope>
    <source>
        <strain evidence="2 3">CGMCC 1.3597</strain>
    </source>
</reference>
<feature type="transmembrane region" description="Helical" evidence="1">
    <location>
        <begin position="7"/>
        <end position="24"/>
    </location>
</feature>
<dbReference type="Proteomes" id="UP000196084">
    <property type="component" value="Unassembled WGS sequence"/>
</dbReference>
<dbReference type="RefSeq" id="WP_054863391.1">
    <property type="nucleotide sequence ID" value="NZ_MWPH01000002.1"/>
</dbReference>
<dbReference type="AlphaFoldDB" id="A0A202E7G6"/>
<evidence type="ECO:0000256" key="1">
    <source>
        <dbReference type="SAM" id="Phobius"/>
    </source>
</evidence>
<keyword evidence="1" id="KW-0812">Transmembrane</keyword>
<organism evidence="2 3">
    <name type="scientific">Natronolimnobius baerhuensis</name>
    <dbReference type="NCBI Taxonomy" id="253108"/>
    <lineage>
        <taxon>Archaea</taxon>
        <taxon>Methanobacteriati</taxon>
        <taxon>Methanobacteriota</taxon>
        <taxon>Stenosarchaea group</taxon>
        <taxon>Halobacteria</taxon>
        <taxon>Halobacteriales</taxon>
        <taxon>Natrialbaceae</taxon>
        <taxon>Natronolimnobius</taxon>
    </lineage>
</organism>
<accession>A0A202E7G6</accession>
<keyword evidence="1" id="KW-0472">Membrane</keyword>
<dbReference type="OrthoDB" id="204603at2157"/>
<comment type="caution">
    <text evidence="2">The sequence shown here is derived from an EMBL/GenBank/DDBJ whole genome shotgun (WGS) entry which is preliminary data.</text>
</comment>
<keyword evidence="1" id="KW-1133">Transmembrane helix</keyword>
<evidence type="ECO:0000313" key="3">
    <source>
        <dbReference type="Proteomes" id="UP000196084"/>
    </source>
</evidence>
<gene>
    <name evidence="2" type="ORF">B2G88_07205</name>
</gene>
<name>A0A202E7G6_9EURY</name>
<dbReference type="EMBL" id="MWPH01000002">
    <property type="protein sequence ID" value="OVE84201.1"/>
    <property type="molecule type" value="Genomic_DNA"/>
</dbReference>
<proteinExistence type="predicted"/>
<evidence type="ECO:0000313" key="2">
    <source>
        <dbReference type="EMBL" id="OVE84201.1"/>
    </source>
</evidence>
<keyword evidence="3" id="KW-1185">Reference proteome</keyword>
<sequence>MNSRGRLIVGLLWIGVAGLMAMSLEFGMPTSFDDAIRLFVVVLALFLAVVYLFDPWGIHDRMMPGTDEQE</sequence>